<evidence type="ECO:0000313" key="1">
    <source>
        <dbReference type="EMBL" id="QBY46615.1"/>
    </source>
</evidence>
<dbReference type="EMBL" id="CP038620">
    <property type="protein sequence ID" value="QBY46615.1"/>
    <property type="molecule type" value="Genomic_DNA"/>
</dbReference>
<keyword evidence="1" id="KW-0614">Plasmid</keyword>
<dbReference type="RefSeq" id="WP_280632016.1">
    <property type="nucleotide sequence ID" value="NZ_CP123526.1"/>
</dbReference>
<dbReference type="KEGG" id="ans:ArsFIN_52260"/>
<dbReference type="EMBL" id="CP123526">
    <property type="protein sequence ID" value="WGM08346.1"/>
    <property type="molecule type" value="Genomic_DNA"/>
</dbReference>
<evidence type="ECO:0000313" key="4">
    <source>
        <dbReference type="Proteomes" id="UP001177592"/>
    </source>
</evidence>
<keyword evidence="4" id="KW-1185">Reference proteome</keyword>
<evidence type="ECO:0000313" key="2">
    <source>
        <dbReference type="EMBL" id="WGM08346.1"/>
    </source>
</evidence>
<dbReference type="Proteomes" id="UP001177592">
    <property type="component" value="Plasmid paNv_CAN3"/>
</dbReference>
<sequence>MSKNRSLKKLNIKRKDHVFVAKPFLVFDVKNQHSSQFFDTYDEAADYCIDKGLSTFLEVGEVSYINSNELSLSPVNFYFVPKNSSTIYVIDVDDFEEVSKEIMEGKVFLPCPSNSLH</sequence>
<protein>
    <submittedName>
        <fullName evidence="1">Uncharacterized protein</fullName>
    </submittedName>
</protein>
<dbReference type="AlphaFoldDB" id="A0A4P7L1S2"/>
<organism evidence="1 3">
    <name type="scientific">Arsenophonus nasoniae</name>
    <name type="common">son-killer infecting Nasonia vitripennis</name>
    <dbReference type="NCBI Taxonomy" id="638"/>
    <lineage>
        <taxon>Bacteria</taxon>
        <taxon>Pseudomonadati</taxon>
        <taxon>Pseudomonadota</taxon>
        <taxon>Gammaproteobacteria</taxon>
        <taxon>Enterobacterales</taxon>
        <taxon>Morganellaceae</taxon>
        <taxon>Arsenophonus</taxon>
    </lineage>
</organism>
<evidence type="ECO:0000313" key="3">
    <source>
        <dbReference type="Proteomes" id="UP000295134"/>
    </source>
</evidence>
<reference evidence="1 3" key="1">
    <citation type="submission" date="2019-03" db="EMBL/GenBank/DDBJ databases">
        <title>Long-read sequencing reveals hyperdense prophage content in a complex bacterial symbiont genome.</title>
        <authorList>
            <person name="Frost C.L."/>
            <person name="Siozios S."/>
            <person name="Nadal-Jimenez P."/>
            <person name="Brockhurst M.A."/>
            <person name="King K.C."/>
            <person name="Darby A.C."/>
            <person name="Hurst G.D.D."/>
        </authorList>
    </citation>
    <scope>NUCLEOTIDE SEQUENCE [LARGE SCALE GENOMIC DNA]</scope>
    <source>
        <strain evidence="1 3">FIN</strain>
        <plasmid evidence="1">pArsFIN8</plasmid>
        <plasmid evidence="3">parsfin8</plasmid>
    </source>
</reference>
<proteinExistence type="predicted"/>
<geneLocation type="plasmid" evidence="3">
    <name>parsfin8</name>
</geneLocation>
<name>A0A4P7L1S2_9GAMM</name>
<dbReference type="Proteomes" id="UP000295134">
    <property type="component" value="Plasmid pArsFIN8"/>
</dbReference>
<reference evidence="2" key="2">
    <citation type="submission" date="2023-04" db="EMBL/GenBank/DDBJ databases">
        <title>Genome dynamics across the evolutionary transition to endosymbiosis.</title>
        <authorList>
            <person name="Siozios S."/>
            <person name="Nadal-Jimenez P."/>
            <person name="Azagi T."/>
            <person name="Sprong H."/>
            <person name="Frost C.L."/>
            <person name="Parratt S.R."/>
            <person name="Taylor G."/>
            <person name="Brettell L."/>
            <person name="Lew K.C."/>
            <person name="Croft L."/>
            <person name="King K.C."/>
            <person name="Brockhurst M.A."/>
            <person name="Hypsa V."/>
            <person name="Novakova E."/>
            <person name="Darby A.C."/>
            <person name="Hurst G.D.D."/>
        </authorList>
    </citation>
    <scope>NUCLEOTIDE SEQUENCE</scope>
    <source>
        <strain evidence="2">ANv_CAN</strain>
        <plasmid evidence="2">paNv_CAN3</plasmid>
    </source>
</reference>
<accession>A0A4P7L1S2</accession>
<geneLocation type="plasmid" evidence="1">
    <name>pArsFIN8</name>
</geneLocation>
<geneLocation type="plasmid" evidence="2 4">
    <name>paNv_CAN3</name>
</geneLocation>
<gene>
    <name evidence="1" type="ORF">ArsFIN_52260</name>
    <name evidence="2" type="ORF">QE258_23990</name>
</gene>